<gene>
    <name evidence="2" type="ORF">J4Q44_G00386640</name>
</gene>
<protein>
    <submittedName>
        <fullName evidence="2">Uncharacterized protein</fullName>
    </submittedName>
</protein>
<name>A0AAN8KGJ0_9TELE</name>
<evidence type="ECO:0000313" key="3">
    <source>
        <dbReference type="Proteomes" id="UP001356427"/>
    </source>
</evidence>
<feature type="non-terminal residue" evidence="2">
    <location>
        <position position="136"/>
    </location>
</feature>
<dbReference type="Proteomes" id="UP001356427">
    <property type="component" value="Unassembled WGS sequence"/>
</dbReference>
<feature type="chain" id="PRO_5042839815" evidence="1">
    <location>
        <begin position="21"/>
        <end position="136"/>
    </location>
</feature>
<organism evidence="2 3">
    <name type="scientific">Coregonus suidteri</name>
    <dbReference type="NCBI Taxonomy" id="861788"/>
    <lineage>
        <taxon>Eukaryota</taxon>
        <taxon>Metazoa</taxon>
        <taxon>Chordata</taxon>
        <taxon>Craniata</taxon>
        <taxon>Vertebrata</taxon>
        <taxon>Euteleostomi</taxon>
        <taxon>Actinopterygii</taxon>
        <taxon>Neopterygii</taxon>
        <taxon>Teleostei</taxon>
        <taxon>Protacanthopterygii</taxon>
        <taxon>Salmoniformes</taxon>
        <taxon>Salmonidae</taxon>
        <taxon>Coregoninae</taxon>
        <taxon>Coregonus</taxon>
    </lineage>
</organism>
<feature type="signal peptide" evidence="1">
    <location>
        <begin position="1"/>
        <end position="20"/>
    </location>
</feature>
<dbReference type="AlphaFoldDB" id="A0AAN8KGJ0"/>
<evidence type="ECO:0000256" key="1">
    <source>
        <dbReference type="SAM" id="SignalP"/>
    </source>
</evidence>
<comment type="caution">
    <text evidence="2">The sequence shown here is derived from an EMBL/GenBank/DDBJ whole genome shotgun (WGS) entry which is preliminary data.</text>
</comment>
<evidence type="ECO:0000313" key="2">
    <source>
        <dbReference type="EMBL" id="KAK6290937.1"/>
    </source>
</evidence>
<reference evidence="2 3" key="1">
    <citation type="submission" date="2021-04" db="EMBL/GenBank/DDBJ databases">
        <authorList>
            <person name="De Guttry C."/>
            <person name="Zahm M."/>
            <person name="Klopp C."/>
            <person name="Cabau C."/>
            <person name="Louis A."/>
            <person name="Berthelot C."/>
            <person name="Parey E."/>
            <person name="Roest Crollius H."/>
            <person name="Montfort J."/>
            <person name="Robinson-Rechavi M."/>
            <person name="Bucao C."/>
            <person name="Bouchez O."/>
            <person name="Gislard M."/>
            <person name="Lluch J."/>
            <person name="Milhes M."/>
            <person name="Lampietro C."/>
            <person name="Lopez Roques C."/>
            <person name="Donnadieu C."/>
            <person name="Braasch I."/>
            <person name="Desvignes T."/>
            <person name="Postlethwait J."/>
            <person name="Bobe J."/>
            <person name="Wedekind C."/>
            <person name="Guiguen Y."/>
        </authorList>
    </citation>
    <scope>NUCLEOTIDE SEQUENCE [LARGE SCALE GENOMIC DNA]</scope>
    <source>
        <strain evidence="2">Cs_M1</strain>
        <tissue evidence="2">Blood</tissue>
    </source>
</reference>
<keyword evidence="1" id="KW-0732">Signal</keyword>
<keyword evidence="3" id="KW-1185">Reference proteome</keyword>
<dbReference type="EMBL" id="JAGTTL010000146">
    <property type="protein sequence ID" value="KAK6290937.1"/>
    <property type="molecule type" value="Genomic_DNA"/>
</dbReference>
<proteinExistence type="predicted"/>
<accession>A0AAN8KGJ0</accession>
<sequence>MTWRLLVLGGACLLLLGVGGQCKEQRNRRTVSFHRTQQFANHRKVLSRPERDTIVSPSPTFTACKLRLTPLEHRVLDQNTHETGFHGDDGSSFTVTWVGDGTGVILVLSTVSAPIDSFFEGGSSRLYRRLVDGGNL</sequence>